<dbReference type="OrthoDB" id="6431331at2759"/>
<dbReference type="Proteomes" id="UP000076532">
    <property type="component" value="Unassembled WGS sequence"/>
</dbReference>
<dbReference type="STRING" id="436010.A0A166S6L8"/>
<dbReference type="SUPFAM" id="SSF53474">
    <property type="entry name" value="alpha/beta-Hydrolases"/>
    <property type="match status" value="1"/>
</dbReference>
<protein>
    <submittedName>
        <fullName evidence="3">Alpha/beta-hydrolase</fullName>
    </submittedName>
</protein>
<proteinExistence type="predicted"/>
<evidence type="ECO:0000313" key="3">
    <source>
        <dbReference type="EMBL" id="KZP29074.1"/>
    </source>
</evidence>
<dbReference type="EMBL" id="KV417500">
    <property type="protein sequence ID" value="KZP29074.1"/>
    <property type="molecule type" value="Genomic_DNA"/>
</dbReference>
<reference evidence="3 4" key="1">
    <citation type="journal article" date="2016" name="Mol. Biol. Evol.">
        <title>Comparative Genomics of Early-Diverging Mushroom-Forming Fungi Provides Insights into the Origins of Lignocellulose Decay Capabilities.</title>
        <authorList>
            <person name="Nagy L.G."/>
            <person name="Riley R."/>
            <person name="Tritt A."/>
            <person name="Adam C."/>
            <person name="Daum C."/>
            <person name="Floudas D."/>
            <person name="Sun H."/>
            <person name="Yadav J.S."/>
            <person name="Pangilinan J."/>
            <person name="Larsson K.H."/>
            <person name="Matsuura K."/>
            <person name="Barry K."/>
            <person name="Labutti K."/>
            <person name="Kuo R."/>
            <person name="Ohm R.A."/>
            <person name="Bhattacharya S.S."/>
            <person name="Shirouzu T."/>
            <person name="Yoshinaga Y."/>
            <person name="Martin F.M."/>
            <person name="Grigoriev I.V."/>
            <person name="Hibbett D.S."/>
        </authorList>
    </citation>
    <scope>NUCLEOTIDE SEQUENCE [LARGE SCALE GENOMIC DNA]</scope>
    <source>
        <strain evidence="3 4">CBS 109695</strain>
    </source>
</reference>
<keyword evidence="1" id="KW-0378">Hydrolase</keyword>
<accession>A0A166S6L8</accession>
<evidence type="ECO:0000256" key="1">
    <source>
        <dbReference type="ARBA" id="ARBA00022801"/>
    </source>
</evidence>
<keyword evidence="4" id="KW-1185">Reference proteome</keyword>
<dbReference type="GO" id="GO:0004301">
    <property type="term" value="F:epoxide hydrolase activity"/>
    <property type="evidence" value="ECO:0007669"/>
    <property type="project" value="TreeGrafter"/>
</dbReference>
<sequence length="288" mass="31997">MSPVPVLNRRAEVDGLSLFYRDAGPKDAPVVLLLHGFPSSSHQFRELIPVLGEKYRVIAPDFPGFGFTEIPDTHKYEFTTANILQTLEALLDALEITAFAVYLHDYGAPIGMRLAIKRPEAARALIVQNGNIYAEGWSAYWDPVRVWWGNSDPALRANLHAGLQPAHIKGLWEAGAKDGQIVGPETYTLDNSLLALPGRMDALMDLFFDHRSNVALYPAFRQYIRDSQIPVIVFWGAQDPVFVPAGGDAYKRDAPQAVVKHLDGGHFMLETHLDDIAPDIMVFLGEHL</sequence>
<dbReference type="AlphaFoldDB" id="A0A166S6L8"/>
<evidence type="ECO:0000313" key="4">
    <source>
        <dbReference type="Proteomes" id="UP000076532"/>
    </source>
</evidence>
<dbReference type="PRINTS" id="PR00111">
    <property type="entry name" value="ABHYDROLASE"/>
</dbReference>
<dbReference type="Pfam" id="PF00561">
    <property type="entry name" value="Abhydrolase_1"/>
    <property type="match status" value="1"/>
</dbReference>
<dbReference type="InterPro" id="IPR000639">
    <property type="entry name" value="Epox_hydrolase-like"/>
</dbReference>
<dbReference type="InterPro" id="IPR051340">
    <property type="entry name" value="Haloalkane_dehalogenase"/>
</dbReference>
<feature type="domain" description="AB hydrolase-1" evidence="2">
    <location>
        <begin position="29"/>
        <end position="272"/>
    </location>
</feature>
<dbReference type="Gene3D" id="3.40.50.1820">
    <property type="entry name" value="alpha/beta hydrolase"/>
    <property type="match status" value="1"/>
</dbReference>
<dbReference type="PRINTS" id="PR00412">
    <property type="entry name" value="EPOXHYDRLASE"/>
</dbReference>
<dbReference type="InterPro" id="IPR000073">
    <property type="entry name" value="AB_hydrolase_1"/>
</dbReference>
<organism evidence="3 4">
    <name type="scientific">Athelia psychrophila</name>
    <dbReference type="NCBI Taxonomy" id="1759441"/>
    <lineage>
        <taxon>Eukaryota</taxon>
        <taxon>Fungi</taxon>
        <taxon>Dikarya</taxon>
        <taxon>Basidiomycota</taxon>
        <taxon>Agaricomycotina</taxon>
        <taxon>Agaricomycetes</taxon>
        <taxon>Agaricomycetidae</taxon>
        <taxon>Atheliales</taxon>
        <taxon>Atheliaceae</taxon>
        <taxon>Athelia</taxon>
    </lineage>
</organism>
<name>A0A166S6L8_9AGAM</name>
<evidence type="ECO:0000259" key="2">
    <source>
        <dbReference type="Pfam" id="PF00561"/>
    </source>
</evidence>
<dbReference type="PANTHER" id="PTHR42977">
    <property type="entry name" value="HYDROLASE-RELATED"/>
    <property type="match status" value="1"/>
</dbReference>
<dbReference type="PANTHER" id="PTHR42977:SF3">
    <property type="entry name" value="AB HYDROLASE-1 DOMAIN-CONTAINING PROTEIN"/>
    <property type="match status" value="1"/>
</dbReference>
<dbReference type="InterPro" id="IPR029058">
    <property type="entry name" value="AB_hydrolase_fold"/>
</dbReference>
<gene>
    <name evidence="3" type="ORF">FIBSPDRAFT_917466</name>
</gene>